<gene>
    <name evidence="2" type="ORF">B843_08155</name>
</gene>
<name>W5Y198_9CORY</name>
<dbReference type="NCBIfam" id="TIGR03083">
    <property type="entry name" value="maleylpyruvate isomerase family mycothiol-dependent enzyme"/>
    <property type="match status" value="1"/>
</dbReference>
<accession>W5Y198</accession>
<dbReference type="PATRIC" id="fig|1224164.3.peg.1642"/>
<dbReference type="InterPro" id="IPR017519">
    <property type="entry name" value="CHP03085"/>
</dbReference>
<dbReference type="STRING" id="1224164.B843_08155"/>
<evidence type="ECO:0000259" key="1">
    <source>
        <dbReference type="Pfam" id="PF11716"/>
    </source>
</evidence>
<dbReference type="EMBL" id="CP004353">
    <property type="protein sequence ID" value="AHI23016.1"/>
    <property type="molecule type" value="Genomic_DNA"/>
</dbReference>
<evidence type="ECO:0000313" key="2">
    <source>
        <dbReference type="EMBL" id="AHI23016.1"/>
    </source>
</evidence>
<dbReference type="InterPro" id="IPR034660">
    <property type="entry name" value="DinB/YfiT-like"/>
</dbReference>
<sequence>MSLVEKLRRALEQELLAAGPHAATLCEGWTTTDLAAHLYVRENKLAAAAGMFVPALASTLERETATAKQKGYEQLVSEWAHGRGAKLPRAVDEKMNTAEYYVHLYDVAAPRGGQPFDLSEAENALLFTAGTALSKVLLRKSKGPVVFEPTGGRRFVAFDRLGVAEQGDAVACVRGSAGAIVLWLYGRSVPGIAIDDPLGLARRSSI</sequence>
<dbReference type="Pfam" id="PF11716">
    <property type="entry name" value="MDMPI_N"/>
    <property type="match status" value="1"/>
</dbReference>
<dbReference type="NCBIfam" id="TIGR03085">
    <property type="entry name" value="TIGR03085 family metal-binding protein"/>
    <property type="match status" value="1"/>
</dbReference>
<feature type="domain" description="Mycothiol-dependent maleylpyruvate isomerase metal-binding" evidence="1">
    <location>
        <begin position="11"/>
        <end position="84"/>
    </location>
</feature>
<dbReference type="GO" id="GO:0046872">
    <property type="term" value="F:metal ion binding"/>
    <property type="evidence" value="ECO:0007669"/>
    <property type="project" value="InterPro"/>
</dbReference>
<dbReference type="SUPFAM" id="SSF109854">
    <property type="entry name" value="DinB/YfiT-like putative metalloenzymes"/>
    <property type="match status" value="1"/>
</dbReference>
<dbReference type="eggNOG" id="COG0243">
    <property type="taxonomic scope" value="Bacteria"/>
</dbReference>
<dbReference type="InterPro" id="IPR017517">
    <property type="entry name" value="Maleyloyr_isom"/>
</dbReference>
<dbReference type="AlphaFoldDB" id="W5Y198"/>
<proteinExistence type="predicted"/>
<organism evidence="2 3">
    <name type="scientific">Corynebacterium vitaeruminis DSM 20294</name>
    <dbReference type="NCBI Taxonomy" id="1224164"/>
    <lineage>
        <taxon>Bacteria</taxon>
        <taxon>Bacillati</taxon>
        <taxon>Actinomycetota</taxon>
        <taxon>Actinomycetes</taxon>
        <taxon>Mycobacteriales</taxon>
        <taxon>Corynebacteriaceae</taxon>
        <taxon>Corynebacterium</taxon>
    </lineage>
</organism>
<dbReference type="Proteomes" id="UP000019222">
    <property type="component" value="Chromosome"/>
</dbReference>
<dbReference type="InterPro" id="IPR024344">
    <property type="entry name" value="MDMPI_metal-binding"/>
</dbReference>
<keyword evidence="3" id="KW-1185">Reference proteome</keyword>
<reference evidence="2 3" key="1">
    <citation type="submission" date="2013-02" db="EMBL/GenBank/DDBJ databases">
        <title>The complete genome sequence of Corynebacterium vitaeruminis DSM 20294.</title>
        <authorList>
            <person name="Ruckert C."/>
            <person name="Albersmeier A."/>
            <person name="Kalinowski J."/>
        </authorList>
    </citation>
    <scope>NUCLEOTIDE SEQUENCE [LARGE SCALE GENOMIC DNA]</scope>
    <source>
        <strain evidence="3">ATCC 10234</strain>
    </source>
</reference>
<evidence type="ECO:0000313" key="3">
    <source>
        <dbReference type="Proteomes" id="UP000019222"/>
    </source>
</evidence>
<dbReference type="KEGG" id="cvt:B843_08155"/>
<dbReference type="HOGENOM" id="CLU_1287934_0_0_11"/>
<protein>
    <recommendedName>
        <fullName evidence="1">Mycothiol-dependent maleylpyruvate isomerase metal-binding domain-containing protein</fullName>
    </recommendedName>
</protein>
<dbReference type="RefSeq" id="WP_025253034.1">
    <property type="nucleotide sequence ID" value="NZ_CP004353.1"/>
</dbReference>